<feature type="region of interest" description="Disordered" evidence="4">
    <location>
        <begin position="61"/>
        <end position="88"/>
    </location>
</feature>
<evidence type="ECO:0000256" key="4">
    <source>
        <dbReference type="SAM" id="MobiDB-lite"/>
    </source>
</evidence>
<proteinExistence type="predicted"/>
<evidence type="ECO:0000256" key="5">
    <source>
        <dbReference type="SAM" id="Phobius"/>
    </source>
</evidence>
<name>A0A1I7V0V1_9PELO</name>
<sequence>MLLPQTPRSLLVVSTVISTFTFLATITILPIFFMKVQRINSKMLSDLRSCHGSNLTPILEPRASLLPTAPPRHPAVRRSRRPPGRRSG</sequence>
<dbReference type="Pfam" id="PF01484">
    <property type="entry name" value="Col_cuticle_N"/>
    <property type="match status" value="1"/>
</dbReference>
<evidence type="ECO:0000313" key="8">
    <source>
        <dbReference type="WBParaSite" id="Csp11.Scaffold630.g21280.t1"/>
    </source>
</evidence>
<dbReference type="GO" id="GO:0042302">
    <property type="term" value="F:structural constituent of cuticle"/>
    <property type="evidence" value="ECO:0007669"/>
    <property type="project" value="InterPro"/>
</dbReference>
<organism evidence="7 8">
    <name type="scientific">Caenorhabditis tropicalis</name>
    <dbReference type="NCBI Taxonomy" id="1561998"/>
    <lineage>
        <taxon>Eukaryota</taxon>
        <taxon>Metazoa</taxon>
        <taxon>Ecdysozoa</taxon>
        <taxon>Nematoda</taxon>
        <taxon>Chromadorea</taxon>
        <taxon>Rhabditida</taxon>
        <taxon>Rhabditina</taxon>
        <taxon>Rhabditomorpha</taxon>
        <taxon>Rhabditoidea</taxon>
        <taxon>Rhabditidae</taxon>
        <taxon>Peloderinae</taxon>
        <taxon>Caenorhabditis</taxon>
    </lineage>
</organism>
<keyword evidence="7" id="KW-1185">Reference proteome</keyword>
<evidence type="ECO:0000313" key="7">
    <source>
        <dbReference type="Proteomes" id="UP000095282"/>
    </source>
</evidence>
<keyword evidence="5" id="KW-0472">Membrane</keyword>
<dbReference type="STRING" id="1561998.A0A1I7V0V1"/>
<reference evidence="8" key="1">
    <citation type="submission" date="2016-11" db="UniProtKB">
        <authorList>
            <consortium name="WormBaseParasite"/>
        </authorList>
    </citation>
    <scope>IDENTIFICATION</scope>
</reference>
<evidence type="ECO:0000256" key="1">
    <source>
        <dbReference type="ARBA" id="ARBA00011518"/>
    </source>
</evidence>
<comment type="subunit">
    <text evidence="1">Collagen polypeptide chains are complexed within the cuticle by disulfide bonds and other types of covalent cross-links.</text>
</comment>
<protein>
    <submittedName>
        <fullName evidence="8">Col_cuticle_N domain-containing protein</fullName>
    </submittedName>
</protein>
<feature type="domain" description="Nematode cuticle collagen N-terminal" evidence="6">
    <location>
        <begin position="13"/>
        <end position="52"/>
    </location>
</feature>
<evidence type="ECO:0000256" key="2">
    <source>
        <dbReference type="ARBA" id="ARBA00022737"/>
    </source>
</evidence>
<keyword evidence="5" id="KW-1133">Transmembrane helix</keyword>
<feature type="compositionally biased region" description="Basic residues" evidence="4">
    <location>
        <begin position="74"/>
        <end position="88"/>
    </location>
</feature>
<dbReference type="InterPro" id="IPR002486">
    <property type="entry name" value="Col_cuticle_N"/>
</dbReference>
<accession>A0A1I7V0V1</accession>
<dbReference type="Proteomes" id="UP000095282">
    <property type="component" value="Unplaced"/>
</dbReference>
<evidence type="ECO:0000256" key="3">
    <source>
        <dbReference type="ARBA" id="ARBA00023157"/>
    </source>
</evidence>
<feature type="transmembrane region" description="Helical" evidence="5">
    <location>
        <begin position="12"/>
        <end position="33"/>
    </location>
</feature>
<dbReference type="WBParaSite" id="Csp11.Scaffold630.g21280.t1">
    <property type="protein sequence ID" value="Csp11.Scaffold630.g21280.t1"/>
    <property type="gene ID" value="Csp11.Scaffold630.g21280"/>
</dbReference>
<keyword evidence="2" id="KW-0677">Repeat</keyword>
<dbReference type="AlphaFoldDB" id="A0A1I7V0V1"/>
<keyword evidence="5" id="KW-0812">Transmembrane</keyword>
<dbReference type="eggNOG" id="KOG3544">
    <property type="taxonomic scope" value="Eukaryota"/>
</dbReference>
<evidence type="ECO:0000259" key="6">
    <source>
        <dbReference type="Pfam" id="PF01484"/>
    </source>
</evidence>
<keyword evidence="3" id="KW-1015">Disulfide bond</keyword>